<evidence type="ECO:0000313" key="1">
    <source>
        <dbReference type="EMBL" id="MBX39375.1"/>
    </source>
</evidence>
<accession>A0A2P2NA67</accession>
<name>A0A2P2NA67_RHIMU</name>
<proteinExistence type="predicted"/>
<dbReference type="EMBL" id="GGEC01058891">
    <property type="protein sequence ID" value="MBX39375.1"/>
    <property type="molecule type" value="Transcribed_RNA"/>
</dbReference>
<sequence>MKLTQRCQDERFRLIVPLHTALLGVD</sequence>
<organism evidence="1">
    <name type="scientific">Rhizophora mucronata</name>
    <name type="common">Asiatic mangrove</name>
    <dbReference type="NCBI Taxonomy" id="61149"/>
    <lineage>
        <taxon>Eukaryota</taxon>
        <taxon>Viridiplantae</taxon>
        <taxon>Streptophyta</taxon>
        <taxon>Embryophyta</taxon>
        <taxon>Tracheophyta</taxon>
        <taxon>Spermatophyta</taxon>
        <taxon>Magnoliopsida</taxon>
        <taxon>eudicotyledons</taxon>
        <taxon>Gunneridae</taxon>
        <taxon>Pentapetalae</taxon>
        <taxon>rosids</taxon>
        <taxon>fabids</taxon>
        <taxon>Malpighiales</taxon>
        <taxon>Rhizophoraceae</taxon>
        <taxon>Rhizophora</taxon>
    </lineage>
</organism>
<protein>
    <submittedName>
        <fullName evidence="1">Uncharacterized protein</fullName>
    </submittedName>
</protein>
<reference evidence="1" key="1">
    <citation type="submission" date="2018-02" db="EMBL/GenBank/DDBJ databases">
        <title>Rhizophora mucronata_Transcriptome.</title>
        <authorList>
            <person name="Meera S.P."/>
            <person name="Sreeshan A."/>
            <person name="Augustine A."/>
        </authorList>
    </citation>
    <scope>NUCLEOTIDE SEQUENCE</scope>
    <source>
        <tissue evidence="1">Leaf</tissue>
    </source>
</reference>
<dbReference type="AlphaFoldDB" id="A0A2P2NA67"/>